<gene>
    <name evidence="2" type="ORF">AJ81_03535</name>
</gene>
<dbReference type="PATRIC" id="fig|1123384.7.peg.689"/>
<evidence type="ECO:0000313" key="3">
    <source>
        <dbReference type="Proteomes" id="UP000077469"/>
    </source>
</evidence>
<name>A0A0X1KTL6_9THEM</name>
<keyword evidence="1" id="KW-0472">Membrane</keyword>
<sequence length="143" mass="16643">MLSPVKRVDLRKLVFWIALTLVVMNYTAGVFVYRNYARKLSNAKALCTVRFEDGSIAGKIVVEGFEGLKIRPVDYQVYFYDRRGNVLKMVSNSMFGRSEVEFVTSAWTGYEQRDWHAEGYSNVSVEWLWLKLNLFLPLEVKIE</sequence>
<keyword evidence="3" id="KW-1185">Reference proteome</keyword>
<dbReference type="AlphaFoldDB" id="A0A0X1KTL6"/>
<dbReference type="PaxDb" id="1123384-AJ81_03535"/>
<protein>
    <submittedName>
        <fullName evidence="2">Uncharacterized protein</fullName>
    </submittedName>
</protein>
<proteinExistence type="predicted"/>
<dbReference type="KEGG" id="phy:AJ81_03535"/>
<keyword evidence="1" id="KW-0812">Transmembrane</keyword>
<evidence type="ECO:0000256" key="1">
    <source>
        <dbReference type="SAM" id="Phobius"/>
    </source>
</evidence>
<evidence type="ECO:0000313" key="2">
    <source>
        <dbReference type="EMBL" id="AJC74677.1"/>
    </source>
</evidence>
<keyword evidence="1" id="KW-1133">Transmembrane helix</keyword>
<accession>A0A0X1KTL6</accession>
<feature type="transmembrane region" description="Helical" evidence="1">
    <location>
        <begin position="13"/>
        <end position="33"/>
    </location>
</feature>
<dbReference type="EMBL" id="CP007141">
    <property type="protein sequence ID" value="AJC74677.1"/>
    <property type="molecule type" value="Genomic_DNA"/>
</dbReference>
<organism evidence="2 3">
    <name type="scientific">Pseudothermotoga hypogea DSM 11164 = NBRC 106472</name>
    <dbReference type="NCBI Taxonomy" id="1123384"/>
    <lineage>
        <taxon>Bacteria</taxon>
        <taxon>Thermotogati</taxon>
        <taxon>Thermotogota</taxon>
        <taxon>Thermotogae</taxon>
        <taxon>Thermotogales</taxon>
        <taxon>Thermotogaceae</taxon>
        <taxon>Pseudothermotoga</taxon>
    </lineage>
</organism>
<dbReference type="Proteomes" id="UP000077469">
    <property type="component" value="Chromosome"/>
</dbReference>
<dbReference type="STRING" id="1123384.AJ81_03535"/>
<reference evidence="2 3" key="1">
    <citation type="submission" date="2014-01" db="EMBL/GenBank/DDBJ databases">
        <title>Genome sequencing of Thermotog hypogea.</title>
        <authorList>
            <person name="Zhang X."/>
            <person name="Alvare G."/>
            <person name="Fristensky B."/>
            <person name="Chen L."/>
            <person name="Suen T."/>
            <person name="Chen Q."/>
            <person name="Ma K."/>
        </authorList>
    </citation>
    <scope>NUCLEOTIDE SEQUENCE [LARGE SCALE GENOMIC DNA]</scope>
    <source>
        <strain evidence="2 3">DSM 11164</strain>
    </source>
</reference>